<dbReference type="CDD" id="cd07043">
    <property type="entry name" value="STAS_anti-anti-sigma_factors"/>
    <property type="match status" value="1"/>
</dbReference>
<accession>A0A4Q7UW77</accession>
<proteinExistence type="predicted"/>
<dbReference type="RefSeq" id="WP_130289721.1">
    <property type="nucleotide sequence ID" value="NZ_SHKL01000001.1"/>
</dbReference>
<dbReference type="Proteomes" id="UP000291591">
    <property type="component" value="Unassembled WGS sequence"/>
</dbReference>
<dbReference type="Pfam" id="PF14417">
    <property type="entry name" value="MEDS"/>
    <property type="match status" value="1"/>
</dbReference>
<evidence type="ECO:0000313" key="3">
    <source>
        <dbReference type="Proteomes" id="UP000291591"/>
    </source>
</evidence>
<organism evidence="2 3">
    <name type="scientific">Pseudonocardia sediminis</name>
    <dbReference type="NCBI Taxonomy" id="1397368"/>
    <lineage>
        <taxon>Bacteria</taxon>
        <taxon>Bacillati</taxon>
        <taxon>Actinomycetota</taxon>
        <taxon>Actinomycetes</taxon>
        <taxon>Pseudonocardiales</taxon>
        <taxon>Pseudonocardiaceae</taxon>
        <taxon>Pseudonocardia</taxon>
    </lineage>
</organism>
<dbReference type="Gene3D" id="3.30.750.24">
    <property type="entry name" value="STAS domain"/>
    <property type="match status" value="1"/>
</dbReference>
<protein>
    <submittedName>
        <fullName evidence="2">Anti-anti-sigma regulatory factor</fullName>
    </submittedName>
</protein>
<feature type="domain" description="STAS" evidence="1">
    <location>
        <begin position="194"/>
        <end position="277"/>
    </location>
</feature>
<dbReference type="SUPFAM" id="SSF52091">
    <property type="entry name" value="SpoIIaa-like"/>
    <property type="match status" value="1"/>
</dbReference>
<dbReference type="InterPro" id="IPR058548">
    <property type="entry name" value="MlaB-like_STAS"/>
</dbReference>
<keyword evidence="3" id="KW-1185">Reference proteome</keyword>
<sequence length="298" mass="32748">MPRTISDLDLVGHTCLMPDSDEHAWEATAAWIAGGLVAGERVVYFEDCTADRLLERLDDDRVPVESAIADGQFQIVPTEQTRAMVSVPMDQVETVTEQVIGETTAQGWPGMRLIGEAARGRMGMGLDELVAYETGIDNVLSRNPTARLLCLYDRQQFDDEAVAAMRSVHGTEYAAPPSYDDGLLRVTRPVASTLRLAGEIDHSNRSVLRRMIDGALEQTLREVDVPVDVTLDLASLRFLDVAGAVELLRGAQQFPAEQRVVLRGPRARVMRALRRCGAESIAQLVVEPRTQTDAGSHR</sequence>
<dbReference type="Pfam" id="PF13466">
    <property type="entry name" value="STAS_2"/>
    <property type="match status" value="1"/>
</dbReference>
<dbReference type="PROSITE" id="PS50801">
    <property type="entry name" value="STAS"/>
    <property type="match status" value="1"/>
</dbReference>
<dbReference type="InterPro" id="IPR036513">
    <property type="entry name" value="STAS_dom_sf"/>
</dbReference>
<gene>
    <name evidence="2" type="ORF">EV383_2092</name>
</gene>
<dbReference type="EMBL" id="SHKL01000001">
    <property type="protein sequence ID" value="RZT85228.1"/>
    <property type="molecule type" value="Genomic_DNA"/>
</dbReference>
<dbReference type="InterPro" id="IPR025847">
    <property type="entry name" value="MEDS_domain"/>
</dbReference>
<evidence type="ECO:0000313" key="2">
    <source>
        <dbReference type="EMBL" id="RZT85228.1"/>
    </source>
</evidence>
<name>A0A4Q7UW77_PSEST</name>
<dbReference type="InterPro" id="IPR002645">
    <property type="entry name" value="STAS_dom"/>
</dbReference>
<dbReference type="OrthoDB" id="116243at2"/>
<comment type="caution">
    <text evidence="2">The sequence shown here is derived from an EMBL/GenBank/DDBJ whole genome shotgun (WGS) entry which is preliminary data.</text>
</comment>
<dbReference type="AlphaFoldDB" id="A0A4Q7UW77"/>
<evidence type="ECO:0000259" key="1">
    <source>
        <dbReference type="PROSITE" id="PS50801"/>
    </source>
</evidence>
<reference evidence="2 3" key="1">
    <citation type="submission" date="2019-02" db="EMBL/GenBank/DDBJ databases">
        <title>Sequencing the genomes of 1000 actinobacteria strains.</title>
        <authorList>
            <person name="Klenk H.-P."/>
        </authorList>
    </citation>
    <scope>NUCLEOTIDE SEQUENCE [LARGE SCALE GENOMIC DNA]</scope>
    <source>
        <strain evidence="2 3">DSM 45779</strain>
    </source>
</reference>